<gene>
    <name evidence="1" type="ORF">BDN72DRAFT_773971</name>
</gene>
<reference evidence="1 2" key="1">
    <citation type="journal article" date="2019" name="Nat. Ecol. Evol.">
        <title>Megaphylogeny resolves global patterns of mushroom evolution.</title>
        <authorList>
            <person name="Varga T."/>
            <person name="Krizsan K."/>
            <person name="Foldi C."/>
            <person name="Dima B."/>
            <person name="Sanchez-Garcia M."/>
            <person name="Sanchez-Ramirez S."/>
            <person name="Szollosi G.J."/>
            <person name="Szarkandi J.G."/>
            <person name="Papp V."/>
            <person name="Albert L."/>
            <person name="Andreopoulos W."/>
            <person name="Angelini C."/>
            <person name="Antonin V."/>
            <person name="Barry K.W."/>
            <person name="Bougher N.L."/>
            <person name="Buchanan P."/>
            <person name="Buyck B."/>
            <person name="Bense V."/>
            <person name="Catcheside P."/>
            <person name="Chovatia M."/>
            <person name="Cooper J."/>
            <person name="Damon W."/>
            <person name="Desjardin D."/>
            <person name="Finy P."/>
            <person name="Geml J."/>
            <person name="Haridas S."/>
            <person name="Hughes K."/>
            <person name="Justo A."/>
            <person name="Karasinski D."/>
            <person name="Kautmanova I."/>
            <person name="Kiss B."/>
            <person name="Kocsube S."/>
            <person name="Kotiranta H."/>
            <person name="LaButti K.M."/>
            <person name="Lechner B.E."/>
            <person name="Liimatainen K."/>
            <person name="Lipzen A."/>
            <person name="Lukacs Z."/>
            <person name="Mihaltcheva S."/>
            <person name="Morgado L.N."/>
            <person name="Niskanen T."/>
            <person name="Noordeloos M.E."/>
            <person name="Ohm R.A."/>
            <person name="Ortiz-Santana B."/>
            <person name="Ovrebo C."/>
            <person name="Racz N."/>
            <person name="Riley R."/>
            <person name="Savchenko A."/>
            <person name="Shiryaev A."/>
            <person name="Soop K."/>
            <person name="Spirin V."/>
            <person name="Szebenyi C."/>
            <person name="Tomsovsky M."/>
            <person name="Tulloss R.E."/>
            <person name="Uehling J."/>
            <person name="Grigoriev I.V."/>
            <person name="Vagvolgyi C."/>
            <person name="Papp T."/>
            <person name="Martin F.M."/>
            <person name="Miettinen O."/>
            <person name="Hibbett D.S."/>
            <person name="Nagy L.G."/>
        </authorList>
    </citation>
    <scope>NUCLEOTIDE SEQUENCE [LARGE SCALE GENOMIC DNA]</scope>
    <source>
        <strain evidence="1 2">NL-1719</strain>
    </source>
</reference>
<proteinExistence type="predicted"/>
<keyword evidence="2" id="KW-1185">Reference proteome</keyword>
<accession>A0ACD3AGY3</accession>
<evidence type="ECO:0000313" key="2">
    <source>
        <dbReference type="Proteomes" id="UP000308600"/>
    </source>
</evidence>
<protein>
    <submittedName>
        <fullName evidence="1">Uncharacterized protein</fullName>
    </submittedName>
</protein>
<sequence>MALNLDEIDNEILLGTSHSDVNLSVRLIKALRNASLEDDIKDEALLYSIWNPKETTPSIDPILRLSIDLYTALNTSSSEQTYATIKEAITRYDKKIKPLSHYAVNKRIEELTGVSEVRIDMCPNSCYAFTGELKDATTCPSCGASRWKGDNKSPAQQFHIIPAGPQIQALYRSPDGARAMQYRHDITTKILKELEATEEEGVDLYEDIYHGIDYINDIKSGKMKEEDVPVLFSIDGAQLYRDKTSNCWFFIWIILGLSPDKRYKKRYVLPGGFIPGPAKPKNVESFMFPALRHLAALQKDGLQVYDYLLRKTKTIYPHLRFGTADTVAIPILTGHVGHGGQLGCRVFCGLIGRRKFKGTVYYPVALRPKNCTQHIEGTMHPDTNLADHVNTQTHEFIRNIQTLLTATDHNDYTTKRKQTGIVKPTLFLGMSPNHTHTLPKCFPPDLMHLFALNVPSLFLELWRGILRADKSKIEDCDHAFLVGDDWKEHGALVASMRPHLPTSFGRTPRDPALKINSGYKAWEFMLYIWSLGPAVFRPYIPEPYYSHFCRLVLAVRTFQQRRIKRKRIIELQAELIRWVYQYEVMYYRQDINRLHLVRPCVHAITHIANSTYHTGPLSLVAQWSLENTIGNLGREIRQHSNPYMNVSQCGVRRAQINALKTLIPDLEPPKTPPMWSKPLLNGFGLHPARESTCLLDGFEGTALESYLEIPPQSEDLWVTKWAALSLPNKQRARSKWREILRDEDDGRIARNVKVLINNTTRFAEVQYFFEYPDSLVSENATQALAMLSLYSLPDPNLLQESAQTLVACKYQGDAALCVIPVEAIQAVVAIPPLPLKATEEGGPYSNYCFVAEKPFLDMMELEDNDEQ</sequence>
<evidence type="ECO:0000313" key="1">
    <source>
        <dbReference type="EMBL" id="TFK64920.1"/>
    </source>
</evidence>
<organism evidence="1 2">
    <name type="scientific">Pluteus cervinus</name>
    <dbReference type="NCBI Taxonomy" id="181527"/>
    <lineage>
        <taxon>Eukaryota</taxon>
        <taxon>Fungi</taxon>
        <taxon>Dikarya</taxon>
        <taxon>Basidiomycota</taxon>
        <taxon>Agaricomycotina</taxon>
        <taxon>Agaricomycetes</taxon>
        <taxon>Agaricomycetidae</taxon>
        <taxon>Agaricales</taxon>
        <taxon>Pluteineae</taxon>
        <taxon>Pluteaceae</taxon>
        <taxon>Pluteus</taxon>
    </lineage>
</organism>
<name>A0ACD3AGY3_9AGAR</name>
<dbReference type="EMBL" id="ML208455">
    <property type="protein sequence ID" value="TFK64920.1"/>
    <property type="molecule type" value="Genomic_DNA"/>
</dbReference>
<dbReference type="Proteomes" id="UP000308600">
    <property type="component" value="Unassembled WGS sequence"/>
</dbReference>